<dbReference type="EMBL" id="UYRT01085192">
    <property type="protein sequence ID" value="VDN29813.1"/>
    <property type="molecule type" value="Genomic_DNA"/>
</dbReference>
<evidence type="ECO:0000313" key="1">
    <source>
        <dbReference type="EMBL" id="VDN29813.1"/>
    </source>
</evidence>
<reference evidence="1 2" key="2">
    <citation type="submission" date="2018-11" db="EMBL/GenBank/DDBJ databases">
        <authorList>
            <consortium name="Pathogen Informatics"/>
        </authorList>
    </citation>
    <scope>NUCLEOTIDE SEQUENCE [LARGE SCALE GENOMIC DNA]</scope>
</reference>
<dbReference type="OrthoDB" id="277802at2759"/>
<keyword evidence="2" id="KW-1185">Reference proteome</keyword>
<evidence type="ECO:0000313" key="3">
    <source>
        <dbReference type="WBParaSite" id="GPUH_0001746801-mRNA-1"/>
    </source>
</evidence>
<proteinExistence type="predicted"/>
<evidence type="ECO:0000313" key="2">
    <source>
        <dbReference type="Proteomes" id="UP000271098"/>
    </source>
</evidence>
<gene>
    <name evidence="1" type="ORF">GPUH_LOCUS17446</name>
</gene>
<dbReference type="GO" id="GO:0003676">
    <property type="term" value="F:nucleic acid binding"/>
    <property type="evidence" value="ECO:0007669"/>
    <property type="project" value="InterPro"/>
</dbReference>
<protein>
    <submittedName>
        <fullName evidence="3">Polyribonucleotide nucleotidyltransferase</fullName>
    </submittedName>
</protein>
<organism evidence="3">
    <name type="scientific">Gongylonema pulchrum</name>
    <dbReference type="NCBI Taxonomy" id="637853"/>
    <lineage>
        <taxon>Eukaryota</taxon>
        <taxon>Metazoa</taxon>
        <taxon>Ecdysozoa</taxon>
        <taxon>Nematoda</taxon>
        <taxon>Chromadorea</taxon>
        <taxon>Rhabditida</taxon>
        <taxon>Spirurina</taxon>
        <taxon>Spiruromorpha</taxon>
        <taxon>Spiruroidea</taxon>
        <taxon>Gongylonematidae</taxon>
        <taxon>Gongylonema</taxon>
    </lineage>
</organism>
<name>A0A183E905_9BILA</name>
<dbReference type="InterPro" id="IPR035979">
    <property type="entry name" value="RBD_domain_sf"/>
</dbReference>
<dbReference type="InterPro" id="IPR012677">
    <property type="entry name" value="Nucleotide-bd_a/b_plait_sf"/>
</dbReference>
<accession>A0A183E905</accession>
<reference evidence="3" key="1">
    <citation type="submission" date="2016-06" db="UniProtKB">
        <authorList>
            <consortium name="WormBaseParasite"/>
        </authorList>
    </citation>
    <scope>IDENTIFICATION</scope>
</reference>
<sequence length="143" mass="16360">MAFKTLKMRGQIESVENVAEEVTTGVVEAEADLKKMRPREKAHVIFKEISSATNALRAMQGFPFYDKPMFAREDSDVIAKAKGTYTERPKKHLLAKQTAGGKPKKTSHAKESHKKACFFFLNSIKYYLLIDNEQHRWRRGSNP</sequence>
<dbReference type="SUPFAM" id="SSF54928">
    <property type="entry name" value="RNA-binding domain, RBD"/>
    <property type="match status" value="1"/>
</dbReference>
<dbReference type="Gene3D" id="3.30.70.330">
    <property type="match status" value="1"/>
</dbReference>
<dbReference type="Proteomes" id="UP000271098">
    <property type="component" value="Unassembled WGS sequence"/>
</dbReference>
<dbReference type="AlphaFoldDB" id="A0A183E905"/>
<dbReference type="WBParaSite" id="GPUH_0001746801-mRNA-1">
    <property type="protein sequence ID" value="GPUH_0001746801-mRNA-1"/>
    <property type="gene ID" value="GPUH_0001746801"/>
</dbReference>